<dbReference type="InterPro" id="IPR050210">
    <property type="entry name" value="tRNA_Adenine-N(6)_MTase"/>
</dbReference>
<dbReference type="GO" id="GO:0032259">
    <property type="term" value="P:methylation"/>
    <property type="evidence" value="ECO:0007669"/>
    <property type="project" value="UniProtKB-KW"/>
</dbReference>
<dbReference type="PANTHER" id="PTHR47739">
    <property type="entry name" value="TRNA1(VAL) (ADENINE(37)-N6)-METHYLTRANSFERASE"/>
    <property type="match status" value="1"/>
</dbReference>
<evidence type="ECO:0000259" key="1">
    <source>
        <dbReference type="Pfam" id="PF05175"/>
    </source>
</evidence>
<name>A0A0R1U1V0_9LACO</name>
<organism evidence="2 3">
    <name type="scientific">Ligilactobacillus equi DSM 15833 = JCM 10991</name>
    <dbReference type="NCBI Taxonomy" id="1423740"/>
    <lineage>
        <taxon>Bacteria</taxon>
        <taxon>Bacillati</taxon>
        <taxon>Bacillota</taxon>
        <taxon>Bacilli</taxon>
        <taxon>Lactobacillales</taxon>
        <taxon>Lactobacillaceae</taxon>
        <taxon>Ligilactobacillus</taxon>
    </lineage>
</organism>
<dbReference type="OrthoDB" id="9777257at2"/>
<dbReference type="Pfam" id="PF05175">
    <property type="entry name" value="MTS"/>
    <property type="match status" value="1"/>
</dbReference>
<protein>
    <submittedName>
        <fullName evidence="2">O-methyltransferase</fullName>
    </submittedName>
</protein>
<dbReference type="AlphaFoldDB" id="A0A0R1U1V0"/>
<dbReference type="STRING" id="1423740.FC36_GL000557"/>
<dbReference type="RefSeq" id="WP_025020276.1">
    <property type="nucleotide sequence ID" value="NZ_AZFH01000001.1"/>
</dbReference>
<dbReference type="PATRIC" id="fig|1423740.3.peg.603"/>
<dbReference type="GO" id="GO:0008168">
    <property type="term" value="F:methyltransferase activity"/>
    <property type="evidence" value="ECO:0007669"/>
    <property type="project" value="UniProtKB-KW"/>
</dbReference>
<evidence type="ECO:0000313" key="2">
    <source>
        <dbReference type="EMBL" id="KRL85187.1"/>
    </source>
</evidence>
<reference evidence="2 3" key="1">
    <citation type="journal article" date="2015" name="Genome Announc.">
        <title>Expanding the biotechnology potential of lactobacilli through comparative genomics of 213 strains and associated genera.</title>
        <authorList>
            <person name="Sun Z."/>
            <person name="Harris H.M."/>
            <person name="McCann A."/>
            <person name="Guo C."/>
            <person name="Argimon S."/>
            <person name="Zhang W."/>
            <person name="Yang X."/>
            <person name="Jeffery I.B."/>
            <person name="Cooney J.C."/>
            <person name="Kagawa T.F."/>
            <person name="Liu W."/>
            <person name="Song Y."/>
            <person name="Salvetti E."/>
            <person name="Wrobel A."/>
            <person name="Rasinkangas P."/>
            <person name="Parkhill J."/>
            <person name="Rea M.C."/>
            <person name="O'Sullivan O."/>
            <person name="Ritari J."/>
            <person name="Douillard F.P."/>
            <person name="Paul Ross R."/>
            <person name="Yang R."/>
            <person name="Briner A.E."/>
            <person name="Felis G.E."/>
            <person name="de Vos W.M."/>
            <person name="Barrangou R."/>
            <person name="Klaenhammer T.R."/>
            <person name="Caufield P.W."/>
            <person name="Cui Y."/>
            <person name="Zhang H."/>
            <person name="O'Toole P.W."/>
        </authorList>
    </citation>
    <scope>NUCLEOTIDE SEQUENCE [LARGE SCALE GENOMIC DNA]</scope>
    <source>
        <strain evidence="2 3">DSM 15833</strain>
    </source>
</reference>
<keyword evidence="2" id="KW-0489">Methyltransferase</keyword>
<dbReference type="InterPro" id="IPR029063">
    <property type="entry name" value="SAM-dependent_MTases_sf"/>
</dbReference>
<proteinExistence type="predicted"/>
<gene>
    <name evidence="2" type="ORF">FC36_GL000557</name>
</gene>
<dbReference type="SUPFAM" id="SSF53335">
    <property type="entry name" value="S-adenosyl-L-methionine-dependent methyltransferases"/>
    <property type="match status" value="1"/>
</dbReference>
<dbReference type="Gene3D" id="3.40.50.150">
    <property type="entry name" value="Vaccinia Virus protein VP39"/>
    <property type="match status" value="1"/>
</dbReference>
<feature type="domain" description="Methyltransferase small" evidence="1">
    <location>
        <begin position="20"/>
        <end position="129"/>
    </location>
</feature>
<accession>A0A0R1U1V0</accession>
<comment type="caution">
    <text evidence="2">The sequence shown here is derived from an EMBL/GenBank/DDBJ whole genome shotgun (WGS) entry which is preliminary data.</text>
</comment>
<dbReference type="EMBL" id="AZFH01000001">
    <property type="protein sequence ID" value="KRL85187.1"/>
    <property type="molecule type" value="Genomic_DNA"/>
</dbReference>
<evidence type="ECO:0000313" key="3">
    <source>
        <dbReference type="Proteomes" id="UP000051048"/>
    </source>
</evidence>
<sequence>MTKSVLYAGERIDALYANDIKIIQSPQVFSFSLDAVLLAHFAQPIRKPRGLVVDLCAGNGAVALFMAHKTQAHIMAVELQERLADMAQRSVQLNNLQDQIEVRNADLKDAFNYLTKDTVDTITCNPPYFPLEVESKRNPNEHLALARHEIAVNFAEICQISSGLLKMGGKLYLVHRPDRLPELITTLVENRLAPKRIQFIHPKPGQEANMVLIEAIKDGKPNGVRVLPAIVAADEAGNYTGIVKELLYGKE</sequence>
<dbReference type="InterPro" id="IPR007848">
    <property type="entry name" value="Small_mtfrase_dom"/>
</dbReference>
<dbReference type="CDD" id="cd02440">
    <property type="entry name" value="AdoMet_MTases"/>
    <property type="match status" value="1"/>
</dbReference>
<dbReference type="PANTHER" id="PTHR47739:SF1">
    <property type="entry name" value="TRNA1(VAL) (ADENINE(37)-N6)-METHYLTRANSFERASE"/>
    <property type="match status" value="1"/>
</dbReference>
<keyword evidence="2" id="KW-0808">Transferase</keyword>
<dbReference type="Proteomes" id="UP000051048">
    <property type="component" value="Unassembled WGS sequence"/>
</dbReference>